<feature type="transmembrane region" description="Helical" evidence="1">
    <location>
        <begin position="33"/>
        <end position="51"/>
    </location>
</feature>
<evidence type="ECO:0000259" key="2">
    <source>
        <dbReference type="Pfam" id="PF18153"/>
    </source>
</evidence>
<organism evidence="3 4">
    <name type="scientific">Sphingomonas floccifaciens</name>
    <dbReference type="NCBI Taxonomy" id="1844115"/>
    <lineage>
        <taxon>Bacteria</taxon>
        <taxon>Pseudomonadati</taxon>
        <taxon>Pseudomonadota</taxon>
        <taxon>Alphaproteobacteria</taxon>
        <taxon>Sphingomonadales</taxon>
        <taxon>Sphingomonadaceae</taxon>
        <taxon>Sphingomonas</taxon>
    </lineage>
</organism>
<protein>
    <recommendedName>
        <fullName evidence="2">CD-NTase-associated protein 15 domain-containing protein</fullName>
    </recommendedName>
</protein>
<dbReference type="Pfam" id="PF18153">
    <property type="entry name" value="Cap15_CD_rec"/>
    <property type="match status" value="1"/>
</dbReference>
<dbReference type="EMBL" id="JBHUFC010000003">
    <property type="protein sequence ID" value="MFD1787583.1"/>
    <property type="molecule type" value="Genomic_DNA"/>
</dbReference>
<keyword evidence="4" id="KW-1185">Reference proteome</keyword>
<evidence type="ECO:0000313" key="4">
    <source>
        <dbReference type="Proteomes" id="UP001597283"/>
    </source>
</evidence>
<feature type="domain" description="CD-NTase-associated protein 15" evidence="2">
    <location>
        <begin position="69"/>
        <end position="188"/>
    </location>
</feature>
<evidence type="ECO:0000313" key="3">
    <source>
        <dbReference type="EMBL" id="MFD1787583.1"/>
    </source>
</evidence>
<sequence>MMTRNQITTFLGLSVALWVGLLLWRGIPVTLPMLAPFSLVVGAVSGILLTFDRWLWNWPIFRGWLVRRPYLHGTWRAEIVSDWVDPSTGAGIPPIMAFMVVRQTGSALSLRLLTAESRSESVSAGVEVCTDGTFEINVAYRNRPGSPFRHRSEVHYGAMLLTTESSTPTRLEGEYWTDRKTIGSVTLTDRRRGHPATFTEAQDAFAVVD</sequence>
<dbReference type="RefSeq" id="WP_380939954.1">
    <property type="nucleotide sequence ID" value="NZ_JBHUFC010000003.1"/>
</dbReference>
<comment type="caution">
    <text evidence="3">The sequence shown here is derived from an EMBL/GenBank/DDBJ whole genome shotgun (WGS) entry which is preliminary data.</text>
</comment>
<keyword evidence="1" id="KW-0812">Transmembrane</keyword>
<dbReference type="Proteomes" id="UP001597283">
    <property type="component" value="Unassembled WGS sequence"/>
</dbReference>
<dbReference type="InterPro" id="IPR041208">
    <property type="entry name" value="Cap15"/>
</dbReference>
<keyword evidence="1" id="KW-0472">Membrane</keyword>
<evidence type="ECO:0000256" key="1">
    <source>
        <dbReference type="SAM" id="Phobius"/>
    </source>
</evidence>
<proteinExistence type="predicted"/>
<feature type="transmembrane region" description="Helical" evidence="1">
    <location>
        <begin position="7"/>
        <end position="27"/>
    </location>
</feature>
<gene>
    <name evidence="3" type="ORF">ACFSC3_08365</name>
</gene>
<reference evidence="4" key="1">
    <citation type="journal article" date="2019" name="Int. J. Syst. Evol. Microbiol.">
        <title>The Global Catalogue of Microorganisms (GCM) 10K type strain sequencing project: providing services to taxonomists for standard genome sequencing and annotation.</title>
        <authorList>
            <consortium name="The Broad Institute Genomics Platform"/>
            <consortium name="The Broad Institute Genome Sequencing Center for Infectious Disease"/>
            <person name="Wu L."/>
            <person name="Ma J."/>
        </authorList>
    </citation>
    <scope>NUCLEOTIDE SEQUENCE [LARGE SCALE GENOMIC DNA]</scope>
    <source>
        <strain evidence="4">Q85</strain>
    </source>
</reference>
<keyword evidence="1" id="KW-1133">Transmembrane helix</keyword>
<accession>A0ABW4NCZ9</accession>
<name>A0ABW4NCZ9_9SPHN</name>